<evidence type="ECO:0000256" key="1">
    <source>
        <dbReference type="SAM" id="MobiDB-lite"/>
    </source>
</evidence>
<dbReference type="Proteomes" id="UP000299102">
    <property type="component" value="Unassembled WGS sequence"/>
</dbReference>
<dbReference type="OrthoDB" id="7484404at2759"/>
<proteinExistence type="predicted"/>
<name>A0A4C1ZL74_EUMVA</name>
<feature type="compositionally biased region" description="Basic and acidic residues" evidence="1">
    <location>
        <begin position="37"/>
        <end position="46"/>
    </location>
</feature>
<evidence type="ECO:0000313" key="2">
    <source>
        <dbReference type="EMBL" id="GBP88518.1"/>
    </source>
</evidence>
<dbReference type="EMBL" id="BGZK01001940">
    <property type="protein sequence ID" value="GBP88518.1"/>
    <property type="molecule type" value="Genomic_DNA"/>
</dbReference>
<evidence type="ECO:0000313" key="3">
    <source>
        <dbReference type="Proteomes" id="UP000299102"/>
    </source>
</evidence>
<sequence>MEGDDAPFTPRHSICRTPPSGVSRVDSDLLESTRASTAEKRPRDSPGEEVPASRPKIGERRTKKTVSEAAPPVAGILTSATEMTADDFEEYSEAGDGSLFSGSSIEMIKRVHAAIKSINAIATSTSSKLNKADTSSIAACSQDILAVVAVLQIKLMESEARVAHTRSEINSILAEAPTVTPAADTYAARLKLPRQVVPMEMPRARGPVLAFYPTTEQQEKLKTAEDTKREL</sequence>
<accession>A0A4C1ZL74</accession>
<feature type="region of interest" description="Disordered" evidence="1">
    <location>
        <begin position="1"/>
        <end position="68"/>
    </location>
</feature>
<protein>
    <submittedName>
        <fullName evidence="2">Uncharacterized protein</fullName>
    </submittedName>
</protein>
<comment type="caution">
    <text evidence="2">The sequence shown here is derived from an EMBL/GenBank/DDBJ whole genome shotgun (WGS) entry which is preliminary data.</text>
</comment>
<dbReference type="AlphaFoldDB" id="A0A4C1ZL74"/>
<organism evidence="2 3">
    <name type="scientific">Eumeta variegata</name>
    <name type="common">Bagworm moth</name>
    <name type="synonym">Eumeta japonica</name>
    <dbReference type="NCBI Taxonomy" id="151549"/>
    <lineage>
        <taxon>Eukaryota</taxon>
        <taxon>Metazoa</taxon>
        <taxon>Ecdysozoa</taxon>
        <taxon>Arthropoda</taxon>
        <taxon>Hexapoda</taxon>
        <taxon>Insecta</taxon>
        <taxon>Pterygota</taxon>
        <taxon>Neoptera</taxon>
        <taxon>Endopterygota</taxon>
        <taxon>Lepidoptera</taxon>
        <taxon>Glossata</taxon>
        <taxon>Ditrysia</taxon>
        <taxon>Tineoidea</taxon>
        <taxon>Psychidae</taxon>
        <taxon>Oiketicinae</taxon>
        <taxon>Eumeta</taxon>
    </lineage>
</organism>
<gene>
    <name evidence="2" type="ORF">EVAR_64962_1</name>
</gene>
<reference evidence="2 3" key="1">
    <citation type="journal article" date="2019" name="Commun. Biol.">
        <title>The bagworm genome reveals a unique fibroin gene that provides high tensile strength.</title>
        <authorList>
            <person name="Kono N."/>
            <person name="Nakamura H."/>
            <person name="Ohtoshi R."/>
            <person name="Tomita M."/>
            <person name="Numata K."/>
            <person name="Arakawa K."/>
        </authorList>
    </citation>
    <scope>NUCLEOTIDE SEQUENCE [LARGE SCALE GENOMIC DNA]</scope>
</reference>
<keyword evidence="3" id="KW-1185">Reference proteome</keyword>